<evidence type="ECO:0000313" key="2">
    <source>
        <dbReference type="Proteomes" id="UP000233526"/>
    </source>
</evidence>
<dbReference type="EMBL" id="LJZX01000065">
    <property type="protein sequence ID" value="PKQ73202.1"/>
    <property type="molecule type" value="Genomic_DNA"/>
</dbReference>
<dbReference type="Proteomes" id="UP000233526">
    <property type="component" value="Unassembled WGS sequence"/>
</dbReference>
<sequence length="273" mass="30802">MNNITDLVQAAQQAHHEYMGWHDGEHRLLTCISRPRIDEIKQDIQRGRELRRTAIAQGKTASKEYRQLSAHISSLESELADIEVVAEELEEGAFERSCSGQDLWGKHLKHRARLANTYLDELIASDQDEAREALAPLLPLLARLVSRARQKEGINSFLRDDTKTVFPNVSLVEPVKILPLDMVKALVTELVEPIWRDADPELDPMAMAEIKRIPPSNLIRLDLVGSPSAKSIASKKQAIRMEKMEAPKSAVQAERDHWSPEVMLARSKNAQEV</sequence>
<protein>
    <submittedName>
        <fullName evidence="1">Uncharacterized protein</fullName>
    </submittedName>
</protein>
<dbReference type="RefSeq" id="WP_101320238.1">
    <property type="nucleotide sequence ID" value="NZ_CAWNSS010000065.1"/>
</dbReference>
<evidence type="ECO:0000313" key="1">
    <source>
        <dbReference type="EMBL" id="PKQ73202.1"/>
    </source>
</evidence>
<organism evidence="1 2">
    <name type="scientific">Aeromonas sobria</name>
    <dbReference type="NCBI Taxonomy" id="646"/>
    <lineage>
        <taxon>Bacteria</taxon>
        <taxon>Pseudomonadati</taxon>
        <taxon>Pseudomonadota</taxon>
        <taxon>Gammaproteobacteria</taxon>
        <taxon>Aeromonadales</taxon>
        <taxon>Aeromonadaceae</taxon>
        <taxon>Aeromonas</taxon>
    </lineage>
</organism>
<comment type="caution">
    <text evidence="1">The sequence shown here is derived from an EMBL/GenBank/DDBJ whole genome shotgun (WGS) entry which is preliminary data.</text>
</comment>
<reference evidence="1 2" key="1">
    <citation type="journal article" date="2017" name="Front. Microbiol.">
        <title>Strong Genomic and Phenotypic Heterogeneity in the Aeromonas sobria Species Complex.</title>
        <authorList>
            <person name="Gauthier J."/>
            <person name="Vincent A.T."/>
            <person name="Charette S.J."/>
            <person name="Derome N."/>
        </authorList>
    </citation>
    <scope>NUCLEOTIDE SEQUENCE [LARGE SCALE GENOMIC DNA]</scope>
    <source>
        <strain evidence="1 2">JF2635</strain>
    </source>
</reference>
<name>A0A2N3IPL8_AERSO</name>
<proteinExistence type="predicted"/>
<accession>A0A2N3IPL8</accession>
<gene>
    <name evidence="1" type="ORF">AOX56_21665</name>
</gene>
<dbReference type="AlphaFoldDB" id="A0A2N3IPL8"/>